<dbReference type="InterPro" id="IPR014284">
    <property type="entry name" value="RNA_pol_sigma-70_dom"/>
</dbReference>
<organism evidence="3 4">
    <name type="scientific">Nannocystis punicea</name>
    <dbReference type="NCBI Taxonomy" id="2995304"/>
    <lineage>
        <taxon>Bacteria</taxon>
        <taxon>Pseudomonadati</taxon>
        <taxon>Myxococcota</taxon>
        <taxon>Polyangia</taxon>
        <taxon>Nannocystales</taxon>
        <taxon>Nannocystaceae</taxon>
        <taxon>Nannocystis</taxon>
    </lineage>
</organism>
<protein>
    <submittedName>
        <fullName evidence="3">Sigma-70 family RNA polymerase sigma factor</fullName>
    </submittedName>
</protein>
<dbReference type="InterPro" id="IPR036388">
    <property type="entry name" value="WH-like_DNA-bd_sf"/>
</dbReference>
<feature type="domain" description="RNA polymerase sigma factor 70 region 4 type 2" evidence="2">
    <location>
        <begin position="197"/>
        <end position="249"/>
    </location>
</feature>
<feature type="region of interest" description="Disordered" evidence="1">
    <location>
        <begin position="1"/>
        <end position="25"/>
    </location>
</feature>
<dbReference type="RefSeq" id="WP_269033919.1">
    <property type="nucleotide sequence ID" value="NZ_CP114040.1"/>
</dbReference>
<dbReference type="InterPro" id="IPR011745">
    <property type="entry name" value="RNA_pol_sigma70_MYXXA"/>
</dbReference>
<proteinExistence type="predicted"/>
<dbReference type="InterPro" id="IPR013249">
    <property type="entry name" value="RNA_pol_sigma70_r4_t2"/>
</dbReference>
<dbReference type="EMBL" id="CP114040">
    <property type="protein sequence ID" value="WAS91557.1"/>
    <property type="molecule type" value="Genomic_DNA"/>
</dbReference>
<dbReference type="Gene3D" id="1.10.10.10">
    <property type="entry name" value="Winged helix-like DNA-binding domain superfamily/Winged helix DNA-binding domain"/>
    <property type="match status" value="1"/>
</dbReference>
<evidence type="ECO:0000259" key="2">
    <source>
        <dbReference type="Pfam" id="PF08281"/>
    </source>
</evidence>
<keyword evidence="4" id="KW-1185">Reference proteome</keyword>
<dbReference type="NCBIfam" id="TIGR02937">
    <property type="entry name" value="sigma70-ECF"/>
    <property type="match status" value="1"/>
</dbReference>
<reference evidence="3" key="1">
    <citation type="submission" date="2022-11" db="EMBL/GenBank/DDBJ databases">
        <title>Minimal conservation of predation-associated metabolite biosynthetic gene clusters underscores biosynthetic potential of Myxococcota including descriptions for ten novel species: Archangium lansinium sp. nov., Myxococcus landrumus sp. nov., Nannocystis bai.</title>
        <authorList>
            <person name="Ahearne A."/>
            <person name="Stevens C."/>
            <person name="Dowd S."/>
        </authorList>
    </citation>
    <scope>NUCLEOTIDE SEQUENCE</scope>
    <source>
        <strain evidence="3">Fl3</strain>
    </source>
</reference>
<sequence length="291" mass="31950">MRDETTADDASGCAREAGPDPASEGPWARLYAEGRAAWPDLDLARAAFVAHVDRHVGRGSAELAGLHAADFYLACACHLRLPGASAALQARHGAELEAVLKSRRVPAAHRDDLRQALWEKLLVGRPDAPAKIGDYAGRGPLGGWLRVAAVRMALNFREQARADRLVPEPELDEARHPASPDPELSFLKSQYRREVEQALRDALAGLAADERNVLRLYFLDRLSIDRIAAVYGIHRATAARWVARGREALLRGTQALLERQLKVERAEVDSILGLVRSQLELSMSGLFRAPE</sequence>
<dbReference type="Proteomes" id="UP001164459">
    <property type="component" value="Chromosome"/>
</dbReference>
<evidence type="ECO:0000313" key="3">
    <source>
        <dbReference type="EMBL" id="WAS91557.1"/>
    </source>
</evidence>
<dbReference type="CDD" id="cd06171">
    <property type="entry name" value="Sigma70_r4"/>
    <property type="match status" value="1"/>
</dbReference>
<dbReference type="InterPro" id="IPR013324">
    <property type="entry name" value="RNA_pol_sigma_r3/r4-like"/>
</dbReference>
<dbReference type="NCBIfam" id="TIGR03001">
    <property type="entry name" value="Sig-70_gmx1"/>
    <property type="match status" value="1"/>
</dbReference>
<gene>
    <name evidence="3" type="ORF">O0S08_35695</name>
</gene>
<dbReference type="Pfam" id="PF08281">
    <property type="entry name" value="Sigma70_r4_2"/>
    <property type="match status" value="1"/>
</dbReference>
<evidence type="ECO:0000256" key="1">
    <source>
        <dbReference type="SAM" id="MobiDB-lite"/>
    </source>
</evidence>
<accession>A0ABY7GX59</accession>
<dbReference type="SUPFAM" id="SSF88659">
    <property type="entry name" value="Sigma3 and sigma4 domains of RNA polymerase sigma factors"/>
    <property type="match status" value="1"/>
</dbReference>
<evidence type="ECO:0000313" key="4">
    <source>
        <dbReference type="Proteomes" id="UP001164459"/>
    </source>
</evidence>
<name>A0ABY7GX59_9BACT</name>